<proteinExistence type="predicted"/>
<dbReference type="EMBL" id="CM018047">
    <property type="protein sequence ID" value="KAA8523849.1"/>
    <property type="molecule type" value="Genomic_DNA"/>
</dbReference>
<evidence type="ECO:0000313" key="2">
    <source>
        <dbReference type="Proteomes" id="UP000325577"/>
    </source>
</evidence>
<accession>A0A5J5A0M5</accession>
<evidence type="ECO:0000313" key="1">
    <source>
        <dbReference type="EMBL" id="KAA8523849.1"/>
    </source>
</evidence>
<reference evidence="1 2" key="1">
    <citation type="submission" date="2019-09" db="EMBL/GenBank/DDBJ databases">
        <title>A chromosome-level genome assembly of the Chinese tupelo Nyssa sinensis.</title>
        <authorList>
            <person name="Yang X."/>
            <person name="Kang M."/>
            <person name="Yang Y."/>
            <person name="Xiong H."/>
            <person name="Wang M."/>
            <person name="Zhang Z."/>
            <person name="Wang Z."/>
            <person name="Wu H."/>
            <person name="Ma T."/>
            <person name="Liu J."/>
            <person name="Xi Z."/>
        </authorList>
    </citation>
    <scope>NUCLEOTIDE SEQUENCE [LARGE SCALE GENOMIC DNA]</scope>
    <source>
        <strain evidence="1">J267</strain>
        <tissue evidence="1">Leaf</tissue>
    </source>
</reference>
<keyword evidence="2" id="KW-1185">Reference proteome</keyword>
<gene>
    <name evidence="1" type="ORF">F0562_010272</name>
</gene>
<organism evidence="1 2">
    <name type="scientific">Nyssa sinensis</name>
    <dbReference type="NCBI Taxonomy" id="561372"/>
    <lineage>
        <taxon>Eukaryota</taxon>
        <taxon>Viridiplantae</taxon>
        <taxon>Streptophyta</taxon>
        <taxon>Embryophyta</taxon>
        <taxon>Tracheophyta</taxon>
        <taxon>Spermatophyta</taxon>
        <taxon>Magnoliopsida</taxon>
        <taxon>eudicotyledons</taxon>
        <taxon>Gunneridae</taxon>
        <taxon>Pentapetalae</taxon>
        <taxon>asterids</taxon>
        <taxon>Cornales</taxon>
        <taxon>Nyssaceae</taxon>
        <taxon>Nyssa</taxon>
    </lineage>
</organism>
<name>A0A5J5A0M5_9ASTE</name>
<dbReference type="AlphaFoldDB" id="A0A5J5A0M5"/>
<sequence>MAFRSHHISSLVLNSINNGSSFKISKNGEKNIREASSLLELFIVLNSFKELSIFEFSSFKFVRRTDFSV</sequence>
<protein>
    <submittedName>
        <fullName evidence="1">Uncharacterized protein</fullName>
    </submittedName>
</protein>
<dbReference type="Proteomes" id="UP000325577">
    <property type="component" value="Linkage Group LG4"/>
</dbReference>